<evidence type="ECO:0000256" key="1">
    <source>
        <dbReference type="PROSITE-ProRule" id="PRU00391"/>
    </source>
</evidence>
<dbReference type="GO" id="GO:0008270">
    <property type="term" value="F:zinc ion binding"/>
    <property type="evidence" value="ECO:0007669"/>
    <property type="project" value="UniProtKB-KW"/>
</dbReference>
<name>A0AAD1ELV8_9MICO</name>
<dbReference type="GO" id="GO:0006284">
    <property type="term" value="P:base-excision repair"/>
    <property type="evidence" value="ECO:0007669"/>
    <property type="project" value="InterPro"/>
</dbReference>
<dbReference type="GO" id="GO:0016799">
    <property type="term" value="F:hydrolase activity, hydrolyzing N-glycosyl compounds"/>
    <property type="evidence" value="ECO:0007669"/>
    <property type="project" value="InterPro"/>
</dbReference>
<dbReference type="Gene3D" id="1.10.8.50">
    <property type="match status" value="1"/>
</dbReference>
<dbReference type="KEGG" id="ria:C7V51_05460"/>
<dbReference type="AlphaFoldDB" id="A0AAD1ELV8"/>
<dbReference type="PROSITE" id="PS51066">
    <property type="entry name" value="ZF_FPG_2"/>
    <property type="match status" value="1"/>
</dbReference>
<reference evidence="3 4" key="1">
    <citation type="submission" date="2018-03" db="EMBL/GenBank/DDBJ databases">
        <title>Bacteriophage NCPPB3778 and a type I-E CRISPR drive the evolution of the US Biological Select Agent, Rathayibacter toxicus.</title>
        <authorList>
            <person name="Davis E.W.II."/>
            <person name="Tabima J.F."/>
            <person name="Weisberg A.J."/>
            <person name="Dantas Lopes L."/>
            <person name="Wiseman M.S."/>
            <person name="Wiseman M.S."/>
            <person name="Pupko T."/>
            <person name="Belcher M.S."/>
            <person name="Sechler A.J."/>
            <person name="Tancos M.A."/>
            <person name="Schroeder B.K."/>
            <person name="Murray T.D."/>
            <person name="Luster D.G."/>
            <person name="Schneider W.L."/>
            <person name="Rogers E."/>
            <person name="Andreote F.D."/>
            <person name="Grunwald N.J."/>
            <person name="Putnam M.L."/>
            <person name="Chang J.H."/>
        </authorList>
    </citation>
    <scope>NUCLEOTIDE SEQUENCE [LARGE SCALE GENOMIC DNA]</scope>
    <source>
        <strain evidence="3 4">NCCPB 2253</strain>
    </source>
</reference>
<keyword evidence="1" id="KW-0862">Zinc</keyword>
<dbReference type="PROSITE" id="PS01242">
    <property type="entry name" value="ZF_FPG_1"/>
    <property type="match status" value="1"/>
</dbReference>
<keyword evidence="1" id="KW-0863">Zinc-finger</keyword>
<dbReference type="SUPFAM" id="SSF57716">
    <property type="entry name" value="Glucocorticoid receptor-like (DNA-binding domain)"/>
    <property type="match status" value="1"/>
</dbReference>
<gene>
    <name evidence="3" type="ORF">C7V51_05460</name>
</gene>
<accession>A0AAD1ELV8</accession>
<keyword evidence="1" id="KW-0479">Metal-binding</keyword>
<organism evidence="3 4">
    <name type="scientific">Rathayibacter iranicus</name>
    <dbReference type="NCBI Taxonomy" id="59737"/>
    <lineage>
        <taxon>Bacteria</taxon>
        <taxon>Bacillati</taxon>
        <taxon>Actinomycetota</taxon>
        <taxon>Actinomycetes</taxon>
        <taxon>Micrococcales</taxon>
        <taxon>Microbacteriaceae</taxon>
        <taxon>Rathayibacter</taxon>
    </lineage>
</organism>
<dbReference type="Pfam" id="PF06827">
    <property type="entry name" value="zf-FPG_IleRS"/>
    <property type="match status" value="1"/>
</dbReference>
<evidence type="ECO:0000259" key="2">
    <source>
        <dbReference type="PROSITE" id="PS51066"/>
    </source>
</evidence>
<sequence length="117" mass="12731">MGAPTSRISAVVDAARDVLAAALAQGRTSFDYLYVDVAGSSGYFSRSLRVYGLAGYPCLRCGTTIIREKFMNRSSRFCPDCQRKRQLSALGRRRIESIPAIGRLADVILAVNVRGPS</sequence>
<dbReference type="EMBL" id="CP028130">
    <property type="protein sequence ID" value="AZZ55393.1"/>
    <property type="molecule type" value="Genomic_DNA"/>
</dbReference>
<dbReference type="GO" id="GO:0003906">
    <property type="term" value="F:DNA-(apurinic or apyrimidinic site) endonuclease activity"/>
    <property type="evidence" value="ECO:0007669"/>
    <property type="project" value="InterPro"/>
</dbReference>
<dbReference type="GO" id="GO:0003677">
    <property type="term" value="F:DNA binding"/>
    <property type="evidence" value="ECO:0007669"/>
    <property type="project" value="InterPro"/>
</dbReference>
<protein>
    <recommendedName>
        <fullName evidence="2">FPG-type domain-containing protein</fullName>
    </recommendedName>
</protein>
<evidence type="ECO:0000313" key="3">
    <source>
        <dbReference type="EMBL" id="AZZ55393.1"/>
    </source>
</evidence>
<dbReference type="InterPro" id="IPR015887">
    <property type="entry name" value="DNA_glyclase_Znf_dom_DNA_BS"/>
</dbReference>
<evidence type="ECO:0000313" key="4">
    <source>
        <dbReference type="Proteomes" id="UP000283946"/>
    </source>
</evidence>
<feature type="domain" description="FPG-type" evidence="2">
    <location>
        <begin position="49"/>
        <end position="83"/>
    </location>
</feature>
<dbReference type="Proteomes" id="UP000283946">
    <property type="component" value="Chromosome"/>
</dbReference>
<dbReference type="InterPro" id="IPR000214">
    <property type="entry name" value="Znf_DNA_glyclase/AP_lyase"/>
</dbReference>
<dbReference type="InterPro" id="IPR010663">
    <property type="entry name" value="Znf_FPG/IleRS"/>
</dbReference>
<proteinExistence type="predicted"/>